<keyword evidence="6" id="KW-0482">Metalloprotease</keyword>
<dbReference type="EMBL" id="JAATJE010000001">
    <property type="protein sequence ID" value="NJC33564.1"/>
    <property type="molecule type" value="Genomic_DNA"/>
</dbReference>
<organism evidence="8 9">
    <name type="scientific">Sphingomonas jejuensis</name>
    <dbReference type="NCBI Taxonomy" id="904715"/>
    <lineage>
        <taxon>Bacteria</taxon>
        <taxon>Pseudomonadati</taxon>
        <taxon>Pseudomonadota</taxon>
        <taxon>Alphaproteobacteria</taxon>
        <taxon>Sphingomonadales</taxon>
        <taxon>Sphingomonadaceae</taxon>
        <taxon>Sphingomonas</taxon>
    </lineage>
</organism>
<evidence type="ECO:0000256" key="5">
    <source>
        <dbReference type="ARBA" id="ARBA00022833"/>
    </source>
</evidence>
<keyword evidence="5" id="KW-0862">Zinc</keyword>
<dbReference type="Gene3D" id="3.30.2010.10">
    <property type="entry name" value="Metalloproteases ('zincins'), catalytic domain"/>
    <property type="match status" value="1"/>
</dbReference>
<keyword evidence="2 8" id="KW-0645">Protease</keyword>
<dbReference type="PROSITE" id="PS51782">
    <property type="entry name" value="LYSM"/>
    <property type="match status" value="1"/>
</dbReference>
<keyword evidence="9" id="KW-1185">Reference proteome</keyword>
<comment type="cofactor">
    <cofactor evidence="1">
        <name>Zn(2+)</name>
        <dbReference type="ChEBI" id="CHEBI:29105"/>
    </cofactor>
</comment>
<dbReference type="PANTHER" id="PTHR22726:SF1">
    <property type="entry name" value="METALLOENDOPEPTIDASE OMA1, MITOCHONDRIAL"/>
    <property type="match status" value="1"/>
</dbReference>
<gene>
    <name evidence="8" type="ORF">GGR88_001038</name>
</gene>
<evidence type="ECO:0000259" key="7">
    <source>
        <dbReference type="PROSITE" id="PS51782"/>
    </source>
</evidence>
<reference evidence="8 9" key="1">
    <citation type="submission" date="2020-03" db="EMBL/GenBank/DDBJ databases">
        <title>Genomic Encyclopedia of Type Strains, Phase IV (KMG-IV): sequencing the most valuable type-strain genomes for metagenomic binning, comparative biology and taxonomic classification.</title>
        <authorList>
            <person name="Goeker M."/>
        </authorList>
    </citation>
    <scope>NUCLEOTIDE SEQUENCE [LARGE SCALE GENOMIC DNA]</scope>
    <source>
        <strain evidence="8 9">DSM 27651</strain>
    </source>
</reference>
<dbReference type="Proteomes" id="UP000734218">
    <property type="component" value="Unassembled WGS sequence"/>
</dbReference>
<dbReference type="InterPro" id="IPR051156">
    <property type="entry name" value="Mito/Outer_Membr_Metalloprot"/>
</dbReference>
<evidence type="ECO:0000256" key="6">
    <source>
        <dbReference type="ARBA" id="ARBA00023049"/>
    </source>
</evidence>
<protein>
    <submittedName>
        <fullName evidence="8">Zn-dependent protease</fullName>
    </submittedName>
</protein>
<dbReference type="GO" id="GO:0008233">
    <property type="term" value="F:peptidase activity"/>
    <property type="evidence" value="ECO:0007669"/>
    <property type="project" value="UniProtKB-KW"/>
</dbReference>
<dbReference type="InterPro" id="IPR001915">
    <property type="entry name" value="Peptidase_M48"/>
</dbReference>
<comment type="caution">
    <text evidence="8">The sequence shown here is derived from an EMBL/GenBank/DDBJ whole genome shotgun (WGS) entry which is preliminary data.</text>
</comment>
<evidence type="ECO:0000256" key="1">
    <source>
        <dbReference type="ARBA" id="ARBA00001947"/>
    </source>
</evidence>
<proteinExistence type="predicted"/>
<dbReference type="RefSeq" id="WP_167953532.1">
    <property type="nucleotide sequence ID" value="NZ_JAATJE010000001.1"/>
</dbReference>
<dbReference type="Pfam" id="PF01435">
    <property type="entry name" value="Peptidase_M48"/>
    <property type="match status" value="1"/>
</dbReference>
<dbReference type="PANTHER" id="PTHR22726">
    <property type="entry name" value="METALLOENDOPEPTIDASE OMA1"/>
    <property type="match status" value="1"/>
</dbReference>
<accession>A0ABX0XL57</accession>
<sequence length="480" mass="50755">MRKVLILSGVAAVAALAVPASIEAQRVRSISQSDRQQGAQAHPQLLQEFGGTYDGPQAAYVRQVGQRIAVQSGLSNSGSDFTVSLLNSPVNNAFAIPGGYVYVTRQLLGLMNDEAELAGVLGHEVGHVAARHSSSRGRTSTIGAIGSLLLGVVTGNSQIAQIAGQAAQLYTLRFSRSQELQADDLGIRYLVGAGYDPRALASMLASLAAQTQLDAQARGGDARSLAEWASTHPDPAGRVRRAEQTAARYPATGALNREAFIRQLDGLRYGDDPRQGVIDGRTFRHPDLRLQFSVPQGFTMSNGARAVSVTGQGGQAQFGTGSYRGDLDSYVTGVLRGLSGGSGGVPQGQVQRTRIGNFPVAYTTTRANSGSGQVDVSVFAYEFGPQTAYHFLLLTPAGRGVGPFGPMLESLQRLSASEAAQIRGREIDVVTVGAGDTPQRLAARMAYPDLQLQRFLVLNGLGQNDRLVPGQQVKLVVNSR</sequence>
<keyword evidence="3" id="KW-0479">Metal-binding</keyword>
<name>A0ABX0XL57_9SPHN</name>
<dbReference type="CDD" id="cd00118">
    <property type="entry name" value="LysM"/>
    <property type="match status" value="1"/>
</dbReference>
<evidence type="ECO:0000313" key="9">
    <source>
        <dbReference type="Proteomes" id="UP000734218"/>
    </source>
</evidence>
<feature type="domain" description="LysM" evidence="7">
    <location>
        <begin position="428"/>
        <end position="475"/>
    </location>
</feature>
<dbReference type="Pfam" id="PF01476">
    <property type="entry name" value="LysM"/>
    <property type="match status" value="1"/>
</dbReference>
<evidence type="ECO:0000256" key="4">
    <source>
        <dbReference type="ARBA" id="ARBA00022801"/>
    </source>
</evidence>
<keyword evidence="4" id="KW-0378">Hydrolase</keyword>
<dbReference type="GO" id="GO:0006508">
    <property type="term" value="P:proteolysis"/>
    <property type="evidence" value="ECO:0007669"/>
    <property type="project" value="UniProtKB-KW"/>
</dbReference>
<evidence type="ECO:0000313" key="8">
    <source>
        <dbReference type="EMBL" id="NJC33564.1"/>
    </source>
</evidence>
<evidence type="ECO:0000256" key="3">
    <source>
        <dbReference type="ARBA" id="ARBA00022723"/>
    </source>
</evidence>
<dbReference type="InterPro" id="IPR018392">
    <property type="entry name" value="LysM"/>
</dbReference>
<evidence type="ECO:0000256" key="2">
    <source>
        <dbReference type="ARBA" id="ARBA00022670"/>
    </source>
</evidence>